<evidence type="ECO:0000313" key="2">
    <source>
        <dbReference type="EMBL" id="CAE7927057.1"/>
    </source>
</evidence>
<evidence type="ECO:0000256" key="1">
    <source>
        <dbReference type="SAM" id="MobiDB-lite"/>
    </source>
</evidence>
<keyword evidence="3" id="KW-1185">Reference proteome</keyword>
<accession>A0A813BUM6</accession>
<evidence type="ECO:0000313" key="3">
    <source>
        <dbReference type="Proteomes" id="UP000601435"/>
    </source>
</evidence>
<dbReference type="Proteomes" id="UP000601435">
    <property type="component" value="Unassembled WGS sequence"/>
</dbReference>
<name>A0A813BUM6_9DINO</name>
<feature type="region of interest" description="Disordered" evidence="1">
    <location>
        <begin position="315"/>
        <end position="352"/>
    </location>
</feature>
<organism evidence="2 3">
    <name type="scientific">Symbiodinium necroappetens</name>
    <dbReference type="NCBI Taxonomy" id="1628268"/>
    <lineage>
        <taxon>Eukaryota</taxon>
        <taxon>Sar</taxon>
        <taxon>Alveolata</taxon>
        <taxon>Dinophyceae</taxon>
        <taxon>Suessiales</taxon>
        <taxon>Symbiodiniaceae</taxon>
        <taxon>Symbiodinium</taxon>
    </lineage>
</organism>
<protein>
    <submittedName>
        <fullName evidence="2">Uncharacterized protein</fullName>
    </submittedName>
</protein>
<dbReference type="AlphaFoldDB" id="A0A813BUM6"/>
<comment type="caution">
    <text evidence="2">The sequence shown here is derived from an EMBL/GenBank/DDBJ whole genome shotgun (WGS) entry which is preliminary data.</text>
</comment>
<sequence>MFKAVLERVKKWVSGGYKPLGHGSRQALLDSGATHVLRAPWNEEEWNGAKQVNVQLAGDHVAPMKQNEAGSLLSGDQLAQVIVPLGKVISTLGYKLSWTSEVCELIGPSGEVLPLTVKNGCPEVSEKTAYKLIQELEDQQLPRLDDVTQASVQAIHGLKTSWWSYLKEYVRGGNVIEGYSAIEKANFFDYKDVLKEHLVTRLPKLGIWELLKTLNINRRARKRLLRASGWIIRWDAPSVDKSKDSFKQLAFVGSQIYVNMNTLLIENEFADVWRVVQWAAFVGKVDVVGYGRSPDGKFFKYFVIGALRIPKVDGAEGHPDVRGHPLPPPHEEGEECISDEEEDLPPTGADEAGVGLDEVEKEKKQWEDLVATFKQPLATTTLYFAVPVNNKR</sequence>
<dbReference type="EMBL" id="CAJNJA010080242">
    <property type="protein sequence ID" value="CAE7927057.1"/>
    <property type="molecule type" value="Genomic_DNA"/>
</dbReference>
<feature type="non-terminal residue" evidence="2">
    <location>
        <position position="1"/>
    </location>
</feature>
<feature type="compositionally biased region" description="Acidic residues" evidence="1">
    <location>
        <begin position="332"/>
        <end position="344"/>
    </location>
</feature>
<reference evidence="2" key="1">
    <citation type="submission" date="2021-02" db="EMBL/GenBank/DDBJ databases">
        <authorList>
            <person name="Dougan E. K."/>
            <person name="Rhodes N."/>
            <person name="Thang M."/>
            <person name="Chan C."/>
        </authorList>
    </citation>
    <scope>NUCLEOTIDE SEQUENCE</scope>
</reference>
<gene>
    <name evidence="2" type="ORF">SNEC2469_LOCUS32137</name>
</gene>
<proteinExistence type="predicted"/>